<dbReference type="NCBIfam" id="TIGR00017">
    <property type="entry name" value="cmk"/>
    <property type="match status" value="1"/>
</dbReference>
<dbReference type="AlphaFoldDB" id="A0A0L0W827"/>
<dbReference type="Gene3D" id="3.40.50.300">
    <property type="entry name" value="P-loop containing nucleotide triphosphate hydrolases"/>
    <property type="match status" value="1"/>
</dbReference>
<dbReference type="EMBL" id="LGSS01000017">
    <property type="protein sequence ID" value="KNF07445.1"/>
    <property type="molecule type" value="Genomic_DNA"/>
</dbReference>
<keyword evidence="8" id="KW-0963">Cytoplasm</keyword>
<dbReference type="PANTHER" id="PTHR21299:SF2">
    <property type="entry name" value="CYTIDYLATE KINASE"/>
    <property type="match status" value="1"/>
</dbReference>
<evidence type="ECO:0000256" key="7">
    <source>
        <dbReference type="ARBA" id="ARBA00048478"/>
    </source>
</evidence>
<accession>A0A0L0W827</accession>
<keyword evidence="11" id="KW-1185">Reference proteome</keyword>
<proteinExistence type="inferred from homology"/>
<dbReference type="InterPro" id="IPR003136">
    <property type="entry name" value="Cytidylate_kin"/>
</dbReference>
<dbReference type="STRING" id="1503.CLPU_17c00700"/>
<evidence type="ECO:0000256" key="6">
    <source>
        <dbReference type="ARBA" id="ARBA00047615"/>
    </source>
</evidence>
<comment type="catalytic activity">
    <reaction evidence="6 8">
        <text>dCMP + ATP = dCDP + ADP</text>
        <dbReference type="Rhea" id="RHEA:25094"/>
        <dbReference type="ChEBI" id="CHEBI:30616"/>
        <dbReference type="ChEBI" id="CHEBI:57566"/>
        <dbReference type="ChEBI" id="CHEBI:58593"/>
        <dbReference type="ChEBI" id="CHEBI:456216"/>
        <dbReference type="EC" id="2.7.4.25"/>
    </reaction>
</comment>
<reference evidence="11" key="1">
    <citation type="submission" date="2015-07" db="EMBL/GenBank/DDBJ databases">
        <title>Draft genome sequence of the purine-degrading Gottschalkia purinilyticum DSM 1384 (formerly Clostridium purinilyticum).</title>
        <authorList>
            <person name="Poehlein A."/>
            <person name="Schiel-Bengelsdorf B."/>
            <person name="Bengelsdorf F.R."/>
            <person name="Daniel R."/>
            <person name="Duerre P."/>
        </authorList>
    </citation>
    <scope>NUCLEOTIDE SEQUENCE [LARGE SCALE GENOMIC DNA]</scope>
    <source>
        <strain evidence="11">DSM 1384</strain>
    </source>
</reference>
<dbReference type="Proteomes" id="UP000037267">
    <property type="component" value="Unassembled WGS sequence"/>
</dbReference>
<evidence type="ECO:0000259" key="9">
    <source>
        <dbReference type="Pfam" id="PF02224"/>
    </source>
</evidence>
<dbReference type="CDD" id="cd02020">
    <property type="entry name" value="CMPK"/>
    <property type="match status" value="1"/>
</dbReference>
<organism evidence="10 11">
    <name type="scientific">Gottschalkia purinilytica</name>
    <name type="common">Clostridium purinilyticum</name>
    <dbReference type="NCBI Taxonomy" id="1503"/>
    <lineage>
        <taxon>Bacteria</taxon>
        <taxon>Bacillati</taxon>
        <taxon>Bacillota</taxon>
        <taxon>Tissierellia</taxon>
        <taxon>Tissierellales</taxon>
        <taxon>Gottschalkiaceae</taxon>
        <taxon>Gottschalkia</taxon>
    </lineage>
</organism>
<dbReference type="GO" id="GO:0006220">
    <property type="term" value="P:pyrimidine nucleotide metabolic process"/>
    <property type="evidence" value="ECO:0007669"/>
    <property type="project" value="UniProtKB-UniRule"/>
</dbReference>
<evidence type="ECO:0000256" key="5">
    <source>
        <dbReference type="ARBA" id="ARBA00022840"/>
    </source>
</evidence>
<keyword evidence="5 8" id="KW-0067">ATP-binding</keyword>
<feature type="domain" description="Cytidylate kinase" evidence="9">
    <location>
        <begin position="6"/>
        <end position="215"/>
    </location>
</feature>
<dbReference type="EC" id="2.7.4.25" evidence="8"/>
<dbReference type="GO" id="GO:0015949">
    <property type="term" value="P:nucleobase-containing small molecule interconversion"/>
    <property type="evidence" value="ECO:0007669"/>
    <property type="project" value="TreeGrafter"/>
</dbReference>
<feature type="binding site" evidence="8">
    <location>
        <begin position="10"/>
        <end position="18"/>
    </location>
    <ligand>
        <name>ATP</name>
        <dbReference type="ChEBI" id="CHEBI:30616"/>
    </ligand>
</feature>
<gene>
    <name evidence="8 10" type="primary">cmk</name>
    <name evidence="10" type="ORF">CLPU_17c00700</name>
</gene>
<comment type="catalytic activity">
    <reaction evidence="7 8">
        <text>CMP + ATP = CDP + ADP</text>
        <dbReference type="Rhea" id="RHEA:11600"/>
        <dbReference type="ChEBI" id="CHEBI:30616"/>
        <dbReference type="ChEBI" id="CHEBI:58069"/>
        <dbReference type="ChEBI" id="CHEBI:60377"/>
        <dbReference type="ChEBI" id="CHEBI:456216"/>
        <dbReference type="EC" id="2.7.4.25"/>
    </reaction>
</comment>
<dbReference type="InterPro" id="IPR011994">
    <property type="entry name" value="Cytidylate_kinase_dom"/>
</dbReference>
<dbReference type="Pfam" id="PF02224">
    <property type="entry name" value="Cytidylate_kin"/>
    <property type="match status" value="1"/>
</dbReference>
<dbReference type="HAMAP" id="MF_00238">
    <property type="entry name" value="Cytidyl_kinase_type1"/>
    <property type="match status" value="1"/>
</dbReference>
<dbReference type="RefSeq" id="WP_050356284.1">
    <property type="nucleotide sequence ID" value="NZ_LGSS01000017.1"/>
</dbReference>
<keyword evidence="2 8" id="KW-0808">Transferase</keyword>
<evidence type="ECO:0000256" key="1">
    <source>
        <dbReference type="ARBA" id="ARBA00009427"/>
    </source>
</evidence>
<dbReference type="PANTHER" id="PTHR21299">
    <property type="entry name" value="CYTIDYLATE KINASE/PANTOATE-BETA-ALANINE LIGASE"/>
    <property type="match status" value="1"/>
</dbReference>
<dbReference type="InterPro" id="IPR027417">
    <property type="entry name" value="P-loop_NTPase"/>
</dbReference>
<dbReference type="PATRIC" id="fig|1503.3.peg.749"/>
<evidence type="ECO:0000313" key="11">
    <source>
        <dbReference type="Proteomes" id="UP000037267"/>
    </source>
</evidence>
<dbReference type="OrthoDB" id="9807434at2"/>
<comment type="subcellular location">
    <subcellularLocation>
        <location evidence="8">Cytoplasm</location>
    </subcellularLocation>
</comment>
<dbReference type="GO" id="GO:0005829">
    <property type="term" value="C:cytosol"/>
    <property type="evidence" value="ECO:0007669"/>
    <property type="project" value="TreeGrafter"/>
</dbReference>
<evidence type="ECO:0000313" key="10">
    <source>
        <dbReference type="EMBL" id="KNF07445.1"/>
    </source>
</evidence>
<comment type="similarity">
    <text evidence="1 8">Belongs to the cytidylate kinase family. Type 1 subfamily.</text>
</comment>
<protein>
    <recommendedName>
        <fullName evidence="8">Cytidylate kinase</fullName>
        <shortName evidence="8">CK</shortName>
        <ecNumber evidence="8">2.7.4.25</ecNumber>
    </recommendedName>
    <alternativeName>
        <fullName evidence="8">Cytidine monophosphate kinase</fullName>
        <shortName evidence="8">CMP kinase</shortName>
    </alternativeName>
</protein>
<evidence type="ECO:0000256" key="3">
    <source>
        <dbReference type="ARBA" id="ARBA00022741"/>
    </source>
</evidence>
<name>A0A0L0W827_GOTPU</name>
<dbReference type="GO" id="GO:0036431">
    <property type="term" value="F:dCMP kinase activity"/>
    <property type="evidence" value="ECO:0007669"/>
    <property type="project" value="InterPro"/>
</dbReference>
<keyword evidence="3 8" id="KW-0547">Nucleotide-binding</keyword>
<dbReference type="SUPFAM" id="SSF52540">
    <property type="entry name" value="P-loop containing nucleoside triphosphate hydrolases"/>
    <property type="match status" value="1"/>
</dbReference>
<sequence>MKNFSVAIDGPAGAGKSTIAKIIAEKLNIIYIDTGAMYRAFTLKLVKNNIDFNDIKTIKNTLRDTTIDFKNNHIFLDGIIVDEEIRTNEISSKVSLVAKIKEVREKLVEIQRDIAKNKSIIMDGRDIGTSVLPNAEFKFFITASVEERASRRYKELIDKGISIDFDKLKNDIIKRDRIDSTRSIAPLKKSEDAIEVDTTNKNINEVIELILDKMKMEGNI</sequence>
<dbReference type="GO" id="GO:0005524">
    <property type="term" value="F:ATP binding"/>
    <property type="evidence" value="ECO:0007669"/>
    <property type="project" value="UniProtKB-UniRule"/>
</dbReference>
<keyword evidence="4 8" id="KW-0418">Kinase</keyword>
<evidence type="ECO:0000256" key="8">
    <source>
        <dbReference type="HAMAP-Rule" id="MF_00238"/>
    </source>
</evidence>
<evidence type="ECO:0000256" key="2">
    <source>
        <dbReference type="ARBA" id="ARBA00022679"/>
    </source>
</evidence>
<dbReference type="GO" id="GO:0036430">
    <property type="term" value="F:CMP kinase activity"/>
    <property type="evidence" value="ECO:0007669"/>
    <property type="project" value="RHEA"/>
</dbReference>
<evidence type="ECO:0000256" key="4">
    <source>
        <dbReference type="ARBA" id="ARBA00022777"/>
    </source>
</evidence>
<comment type="caution">
    <text evidence="10">The sequence shown here is derived from an EMBL/GenBank/DDBJ whole genome shotgun (WGS) entry which is preliminary data.</text>
</comment>